<protein>
    <submittedName>
        <fullName evidence="1">Uncharacterized protein</fullName>
    </submittedName>
</protein>
<reference evidence="1" key="1">
    <citation type="journal article" date="2023" name="Mol. Phylogenet. Evol.">
        <title>Genome-scale phylogeny and comparative genomics of the fungal order Sordariales.</title>
        <authorList>
            <person name="Hensen N."/>
            <person name="Bonometti L."/>
            <person name="Westerberg I."/>
            <person name="Brannstrom I.O."/>
            <person name="Guillou S."/>
            <person name="Cros-Aarteil S."/>
            <person name="Calhoun S."/>
            <person name="Haridas S."/>
            <person name="Kuo A."/>
            <person name="Mondo S."/>
            <person name="Pangilinan J."/>
            <person name="Riley R."/>
            <person name="LaButti K."/>
            <person name="Andreopoulos B."/>
            <person name="Lipzen A."/>
            <person name="Chen C."/>
            <person name="Yan M."/>
            <person name="Daum C."/>
            <person name="Ng V."/>
            <person name="Clum A."/>
            <person name="Steindorff A."/>
            <person name="Ohm R.A."/>
            <person name="Martin F."/>
            <person name="Silar P."/>
            <person name="Natvig D.O."/>
            <person name="Lalanne C."/>
            <person name="Gautier V."/>
            <person name="Ament-Velasquez S.L."/>
            <person name="Kruys A."/>
            <person name="Hutchinson M.I."/>
            <person name="Powell A.J."/>
            <person name="Barry K."/>
            <person name="Miller A.N."/>
            <person name="Grigoriev I.V."/>
            <person name="Debuchy R."/>
            <person name="Gladieux P."/>
            <person name="Hiltunen Thoren M."/>
            <person name="Johannesson H."/>
        </authorList>
    </citation>
    <scope>NUCLEOTIDE SEQUENCE</scope>
    <source>
        <strain evidence="1">CBS 123565</strain>
    </source>
</reference>
<evidence type="ECO:0000313" key="1">
    <source>
        <dbReference type="EMBL" id="KAK4130242.1"/>
    </source>
</evidence>
<sequence length="120" mass="13236">MPSSGHCSLGSRIGRTESSQHLLRFLSGLRWFPLVVPSFLLPAASHPSGLVQPVVSCPHGVVHPTFQIHWRYSTCSIPALHRLDAASLVRPRAHCPTIQLTIYEPTANSSSCGWQVQRLF</sequence>
<dbReference type="AlphaFoldDB" id="A0AAN6UC18"/>
<accession>A0AAN6UC18</accession>
<evidence type="ECO:0000313" key="2">
    <source>
        <dbReference type="Proteomes" id="UP001304895"/>
    </source>
</evidence>
<dbReference type="EMBL" id="MU853439">
    <property type="protein sequence ID" value="KAK4130242.1"/>
    <property type="molecule type" value="Genomic_DNA"/>
</dbReference>
<proteinExistence type="predicted"/>
<gene>
    <name evidence="1" type="ORF">BT67DRAFT_227399</name>
</gene>
<organism evidence="1 2">
    <name type="scientific">Trichocladium antarcticum</name>
    <dbReference type="NCBI Taxonomy" id="1450529"/>
    <lineage>
        <taxon>Eukaryota</taxon>
        <taxon>Fungi</taxon>
        <taxon>Dikarya</taxon>
        <taxon>Ascomycota</taxon>
        <taxon>Pezizomycotina</taxon>
        <taxon>Sordariomycetes</taxon>
        <taxon>Sordariomycetidae</taxon>
        <taxon>Sordariales</taxon>
        <taxon>Chaetomiaceae</taxon>
        <taxon>Trichocladium</taxon>
    </lineage>
</organism>
<name>A0AAN6UC18_9PEZI</name>
<comment type="caution">
    <text evidence="1">The sequence shown here is derived from an EMBL/GenBank/DDBJ whole genome shotgun (WGS) entry which is preliminary data.</text>
</comment>
<dbReference type="Proteomes" id="UP001304895">
    <property type="component" value="Unassembled WGS sequence"/>
</dbReference>
<keyword evidence="2" id="KW-1185">Reference proteome</keyword>
<reference evidence="1" key="2">
    <citation type="submission" date="2023-05" db="EMBL/GenBank/DDBJ databases">
        <authorList>
            <consortium name="Lawrence Berkeley National Laboratory"/>
            <person name="Steindorff A."/>
            <person name="Hensen N."/>
            <person name="Bonometti L."/>
            <person name="Westerberg I."/>
            <person name="Brannstrom I.O."/>
            <person name="Guillou S."/>
            <person name="Cros-Aarteil S."/>
            <person name="Calhoun S."/>
            <person name="Haridas S."/>
            <person name="Kuo A."/>
            <person name="Mondo S."/>
            <person name="Pangilinan J."/>
            <person name="Riley R."/>
            <person name="Labutti K."/>
            <person name="Andreopoulos B."/>
            <person name="Lipzen A."/>
            <person name="Chen C."/>
            <person name="Yanf M."/>
            <person name="Daum C."/>
            <person name="Ng V."/>
            <person name="Clum A."/>
            <person name="Ohm R."/>
            <person name="Martin F."/>
            <person name="Silar P."/>
            <person name="Natvig D."/>
            <person name="Lalanne C."/>
            <person name="Gautier V."/>
            <person name="Ament-Velasquez S.L."/>
            <person name="Kruys A."/>
            <person name="Hutchinson M.I."/>
            <person name="Powell A.J."/>
            <person name="Barry K."/>
            <person name="Miller A.N."/>
            <person name="Grigoriev I.V."/>
            <person name="Debuchy R."/>
            <person name="Gladieux P."/>
            <person name="Thoren M.H."/>
            <person name="Johannesson H."/>
        </authorList>
    </citation>
    <scope>NUCLEOTIDE SEQUENCE</scope>
    <source>
        <strain evidence="1">CBS 123565</strain>
    </source>
</reference>